<dbReference type="Proteomes" id="UP000606490">
    <property type="component" value="Unassembled WGS sequence"/>
</dbReference>
<protein>
    <submittedName>
        <fullName evidence="4">Response regulator</fullName>
    </submittedName>
</protein>
<evidence type="ECO:0000256" key="1">
    <source>
        <dbReference type="ARBA" id="ARBA00022553"/>
    </source>
</evidence>
<dbReference type="SUPFAM" id="SSF52172">
    <property type="entry name" value="CheY-like"/>
    <property type="match status" value="1"/>
</dbReference>
<evidence type="ECO:0000256" key="2">
    <source>
        <dbReference type="PROSITE-ProRule" id="PRU00169"/>
    </source>
</evidence>
<dbReference type="RefSeq" id="WP_202827226.1">
    <property type="nucleotide sequence ID" value="NZ_JAEUXJ010000009.1"/>
</dbReference>
<dbReference type="PANTHER" id="PTHR44591:SF3">
    <property type="entry name" value="RESPONSE REGULATORY DOMAIN-CONTAINING PROTEIN"/>
    <property type="match status" value="1"/>
</dbReference>
<evidence type="ECO:0000259" key="3">
    <source>
        <dbReference type="PROSITE" id="PS50110"/>
    </source>
</evidence>
<dbReference type="PROSITE" id="PS50110">
    <property type="entry name" value="RESPONSE_REGULATORY"/>
    <property type="match status" value="1"/>
</dbReference>
<dbReference type="EMBL" id="JAEUXJ010000009">
    <property type="protein sequence ID" value="MBL6457477.1"/>
    <property type="molecule type" value="Genomic_DNA"/>
</dbReference>
<evidence type="ECO:0000313" key="5">
    <source>
        <dbReference type="Proteomes" id="UP000606490"/>
    </source>
</evidence>
<keyword evidence="1 2" id="KW-0597">Phosphoprotein</keyword>
<accession>A0ABS1V7Y9</accession>
<organism evidence="4 5">
    <name type="scientific">Belnapia mucosa</name>
    <dbReference type="NCBI Taxonomy" id="2804532"/>
    <lineage>
        <taxon>Bacteria</taxon>
        <taxon>Pseudomonadati</taxon>
        <taxon>Pseudomonadota</taxon>
        <taxon>Alphaproteobacteria</taxon>
        <taxon>Acetobacterales</taxon>
        <taxon>Roseomonadaceae</taxon>
        <taxon>Belnapia</taxon>
    </lineage>
</organism>
<proteinExistence type="predicted"/>
<reference evidence="4 5" key="1">
    <citation type="submission" date="2021-01" db="EMBL/GenBank/DDBJ databases">
        <title>Belnapia mucosa sp. nov. and Belnapia arida sp. nov., isolated from the Tabernas Desert (Almeria, Spain).</title>
        <authorList>
            <person name="Molina-Menor E."/>
            <person name="Vidal-Verdu A."/>
            <person name="Calonge A."/>
            <person name="Satari L."/>
            <person name="Pereto Magraner J."/>
            <person name="Porcar Miralles M."/>
        </authorList>
    </citation>
    <scope>NUCLEOTIDE SEQUENCE [LARGE SCALE GENOMIC DNA]</scope>
    <source>
        <strain evidence="4 5">T6</strain>
    </source>
</reference>
<feature type="modified residue" description="4-aspartylphosphate" evidence="2">
    <location>
        <position position="52"/>
    </location>
</feature>
<evidence type="ECO:0000313" key="4">
    <source>
        <dbReference type="EMBL" id="MBL6457477.1"/>
    </source>
</evidence>
<dbReference type="PANTHER" id="PTHR44591">
    <property type="entry name" value="STRESS RESPONSE REGULATOR PROTEIN 1"/>
    <property type="match status" value="1"/>
</dbReference>
<name>A0ABS1V7Y9_9PROT</name>
<dbReference type="InterPro" id="IPR011006">
    <property type="entry name" value="CheY-like_superfamily"/>
</dbReference>
<dbReference type="InterPro" id="IPR050595">
    <property type="entry name" value="Bact_response_regulator"/>
</dbReference>
<dbReference type="SMART" id="SM00448">
    <property type="entry name" value="REC"/>
    <property type="match status" value="1"/>
</dbReference>
<feature type="domain" description="Response regulatory" evidence="3">
    <location>
        <begin position="2"/>
        <end position="116"/>
    </location>
</feature>
<comment type="caution">
    <text evidence="4">The sequence shown here is derived from an EMBL/GenBank/DDBJ whole genome shotgun (WGS) entry which is preliminary data.</text>
</comment>
<gene>
    <name evidence="4" type="ORF">JMJ55_19270</name>
</gene>
<dbReference type="Gene3D" id="3.40.50.2300">
    <property type="match status" value="1"/>
</dbReference>
<sequence length="119" mass="12588">MRVLLIEDDAILRMILADELGEEGIEVNGLANAEDALILLGAGQVPDVLVTDISLGGGLSGFDLAELARAKHPEVAVILISGTAPDPAQHPLRRREMFLAKPFLPSTLAAAIRKAGQKE</sequence>
<dbReference type="Pfam" id="PF00072">
    <property type="entry name" value="Response_reg"/>
    <property type="match status" value="1"/>
</dbReference>
<keyword evidence="5" id="KW-1185">Reference proteome</keyword>
<dbReference type="InterPro" id="IPR001789">
    <property type="entry name" value="Sig_transdc_resp-reg_receiver"/>
</dbReference>